<proteinExistence type="inferred from homology"/>
<feature type="signal peptide" evidence="7">
    <location>
        <begin position="1"/>
        <end position="33"/>
    </location>
</feature>
<keyword evidence="3 6" id="KW-0812">Transmembrane</keyword>
<organism evidence="8 9">
    <name type="scientific">Saccharibacillus brassicae</name>
    <dbReference type="NCBI Taxonomy" id="2583377"/>
    <lineage>
        <taxon>Bacteria</taxon>
        <taxon>Bacillati</taxon>
        <taxon>Bacillota</taxon>
        <taxon>Bacilli</taxon>
        <taxon>Bacillales</taxon>
        <taxon>Paenibacillaceae</taxon>
        <taxon>Saccharibacillus</taxon>
    </lineage>
</organism>
<accession>A0A4Y6UTJ9</accession>
<keyword evidence="9" id="KW-1185">Reference proteome</keyword>
<evidence type="ECO:0000256" key="2">
    <source>
        <dbReference type="ARBA" id="ARBA00008333"/>
    </source>
</evidence>
<protein>
    <submittedName>
        <fullName evidence="8">Iron permease FTR1 family protein</fullName>
    </submittedName>
</protein>
<dbReference type="InterPro" id="IPR004923">
    <property type="entry name" value="FTR1/Fip1/EfeU"/>
</dbReference>
<dbReference type="PANTHER" id="PTHR31632">
    <property type="entry name" value="IRON TRANSPORTER FTH1"/>
    <property type="match status" value="1"/>
</dbReference>
<gene>
    <name evidence="8" type="ORF">FFV09_09205</name>
</gene>
<keyword evidence="4 6" id="KW-1133">Transmembrane helix</keyword>
<keyword evidence="5 6" id="KW-0472">Membrane</keyword>
<name>A0A4Y6UTJ9_SACBS</name>
<dbReference type="PANTHER" id="PTHR31632:SF2">
    <property type="entry name" value="PLASMA MEMBRANE IRON PERMEASE"/>
    <property type="match status" value="1"/>
</dbReference>
<dbReference type="GO" id="GO:0015093">
    <property type="term" value="F:ferrous iron transmembrane transporter activity"/>
    <property type="evidence" value="ECO:0007669"/>
    <property type="project" value="TreeGrafter"/>
</dbReference>
<dbReference type="OrthoDB" id="8215804at2"/>
<dbReference type="EMBL" id="CP041217">
    <property type="protein sequence ID" value="QDH21012.1"/>
    <property type="molecule type" value="Genomic_DNA"/>
</dbReference>
<comment type="subcellular location">
    <subcellularLocation>
        <location evidence="1">Membrane</location>
        <topology evidence="1">Multi-pass membrane protein</topology>
    </subcellularLocation>
</comment>
<dbReference type="RefSeq" id="WP_141447559.1">
    <property type="nucleotide sequence ID" value="NZ_CP041217.1"/>
</dbReference>
<feature type="chain" id="PRO_5021487817" evidence="7">
    <location>
        <begin position="34"/>
        <end position="491"/>
    </location>
</feature>
<dbReference type="AlphaFoldDB" id="A0A4Y6UTJ9"/>
<evidence type="ECO:0000256" key="5">
    <source>
        <dbReference type="ARBA" id="ARBA00023136"/>
    </source>
</evidence>
<feature type="transmembrane region" description="Helical" evidence="6">
    <location>
        <begin position="455"/>
        <end position="479"/>
    </location>
</feature>
<feature type="transmembrane region" description="Helical" evidence="6">
    <location>
        <begin position="382"/>
        <end position="401"/>
    </location>
</feature>
<evidence type="ECO:0000256" key="1">
    <source>
        <dbReference type="ARBA" id="ARBA00004141"/>
    </source>
</evidence>
<evidence type="ECO:0000256" key="6">
    <source>
        <dbReference type="SAM" id="Phobius"/>
    </source>
</evidence>
<keyword evidence="7" id="KW-0732">Signal</keyword>
<feature type="transmembrane region" description="Helical" evidence="6">
    <location>
        <begin position="268"/>
        <end position="291"/>
    </location>
</feature>
<evidence type="ECO:0000256" key="7">
    <source>
        <dbReference type="SAM" id="SignalP"/>
    </source>
</evidence>
<dbReference type="Proteomes" id="UP000316968">
    <property type="component" value="Chromosome"/>
</dbReference>
<evidence type="ECO:0000256" key="3">
    <source>
        <dbReference type="ARBA" id="ARBA00022692"/>
    </source>
</evidence>
<reference evidence="8 9" key="1">
    <citation type="submission" date="2019-06" db="EMBL/GenBank/DDBJ databases">
        <title>Saccharibacillus brassicae sp. nov., an endophytic bacterium isolated from Chinese cabbage seeds (Brassica pekinensis).</title>
        <authorList>
            <person name="Jiang L."/>
            <person name="Lee J."/>
            <person name="Kim S.W."/>
        </authorList>
    </citation>
    <scope>NUCLEOTIDE SEQUENCE [LARGE SCALE GENOMIC DNA]</scope>
    <source>
        <strain evidence="9">KCTC 43072 / ATSA2</strain>
    </source>
</reference>
<feature type="transmembrane region" description="Helical" evidence="6">
    <location>
        <begin position="413"/>
        <end position="435"/>
    </location>
</feature>
<feature type="transmembrane region" description="Helical" evidence="6">
    <location>
        <begin position="342"/>
        <end position="360"/>
    </location>
</feature>
<comment type="similarity">
    <text evidence="2">Belongs to the oxidase-dependent Fe transporter (OFeT) (TC 9.A.10.1) family.</text>
</comment>
<evidence type="ECO:0000313" key="9">
    <source>
        <dbReference type="Proteomes" id="UP000316968"/>
    </source>
</evidence>
<dbReference type="GO" id="GO:0033573">
    <property type="term" value="C:high-affinity iron permease complex"/>
    <property type="evidence" value="ECO:0007669"/>
    <property type="project" value="InterPro"/>
</dbReference>
<evidence type="ECO:0000256" key="4">
    <source>
        <dbReference type="ARBA" id="ARBA00022989"/>
    </source>
</evidence>
<dbReference type="Pfam" id="PF03239">
    <property type="entry name" value="FTR1"/>
    <property type="match status" value="1"/>
</dbReference>
<evidence type="ECO:0000313" key="8">
    <source>
        <dbReference type="EMBL" id="QDH21012.1"/>
    </source>
</evidence>
<dbReference type="KEGG" id="saca:FFV09_09205"/>
<feature type="transmembrane region" description="Helical" evidence="6">
    <location>
        <begin position="303"/>
        <end position="322"/>
    </location>
</feature>
<sequence>MSIPFLIPVRVRVPAVLLALLLLLGIFGGHASAAGDAPAPADALAAVDAALLQLRSGDAEASKASFAPVKSWWARSKQGAKADSAALSAEIGSGIADVSLAYVGGDPGEIRSKLEALRLALVSYDEGAYADNEGRTRMTLGAYLSKLGGVKSAIEAGDPDGAARGARELQNLWLAVEGEVVGRSASVYANTERDLVLLPAYLDDPDQIDRAVPLLDNMIAALTPLADAGYSWIDAALIPIREGLEALLVVGSLLAFVRKSGSARGQRWIVAGSAAGLLFSVAAGAGVSLLLSASVFGAGNSLLNGWTGIAAAAMLLYVGYWLHRSSDIRRWNEKLQAGSRRALSGGWTFSLALLAFLAIVREGLETVIFLIGLAGRMPGRELLLGIGAGFGVLIVVAVVILKLGDRLPLRPFFLISSVVVFYLGFKFLGSGIHSLQMAGLIPSTTESYLPSIPSISLYSSWYSTLPQLLLLSAALAAYLGPLLPRRSRRAA</sequence>